<keyword evidence="2 6" id="KW-0812">Transmembrane</keyword>
<feature type="region of interest" description="Disordered" evidence="5">
    <location>
        <begin position="180"/>
        <end position="199"/>
    </location>
</feature>
<gene>
    <name evidence="7" type="ORF">EC957_011841</name>
</gene>
<evidence type="ECO:0000313" key="7">
    <source>
        <dbReference type="EMBL" id="KAF9544626.1"/>
    </source>
</evidence>
<feature type="transmembrane region" description="Helical" evidence="6">
    <location>
        <begin position="15"/>
        <end position="34"/>
    </location>
</feature>
<dbReference type="GO" id="GO:0055085">
    <property type="term" value="P:transmembrane transport"/>
    <property type="evidence" value="ECO:0007669"/>
    <property type="project" value="InterPro"/>
</dbReference>
<feature type="transmembrane region" description="Helical" evidence="6">
    <location>
        <begin position="72"/>
        <end position="94"/>
    </location>
</feature>
<evidence type="ECO:0000256" key="5">
    <source>
        <dbReference type="SAM" id="MobiDB-lite"/>
    </source>
</evidence>
<sequence length="516" mass="55745">MGIDWFSLAEAAAEAVSQVIVVVFCGVLLTKAGLLSPQTQRGLSKINLYFLTPCLIFTKIASILSWDRFVSFWPIPLFYSVFLVVNFTVAQIGSKLLRLTREETRFATASIMFFNNNSLPIALVQSLVLSGAAKLLLRDENDTTEAVLARGVSYILFTSVFDNLIRWSYGLNMLSHHKGDETNGKGDGSTSNNDDSTGPVAISNNEQADIIIDVDSHPAPHILSPTAATSTTWTSRLVAILKKARGLLQPPLVTAIVALIVGLIQPLHHIFMDPDSKVFIFLIRPLDTCGRAAVPMIMLCLGAQVISFDSNTEAESNPSAITTVSSSTANSLRPPTPYGVALLSEAPQHSNDIGSRRGSSSSSGSSTSGSSDESSPLLGHSTATQKSVSDQPHQHQHHPHHLELGSHNKNSTEKKNNPVPLVLFCRMFLSPLITLPAILLVPNSISPTLLGDPIFRLSLVMLSASPTAVNMMQICQINGFFEKKMANLLFWSYCVVGVPGILVWVMVALQAATWGS</sequence>
<feature type="transmembrane region" description="Helical" evidence="6">
    <location>
        <begin position="454"/>
        <end position="476"/>
    </location>
</feature>
<evidence type="ECO:0000256" key="6">
    <source>
        <dbReference type="SAM" id="Phobius"/>
    </source>
</evidence>
<feature type="compositionally biased region" description="Polar residues" evidence="5">
    <location>
        <begin position="188"/>
        <end position="199"/>
    </location>
</feature>
<keyword evidence="4 6" id="KW-0472">Membrane</keyword>
<proteinExistence type="predicted"/>
<dbReference type="Proteomes" id="UP000723463">
    <property type="component" value="Unassembled WGS sequence"/>
</dbReference>
<evidence type="ECO:0000256" key="1">
    <source>
        <dbReference type="ARBA" id="ARBA00004141"/>
    </source>
</evidence>
<dbReference type="InterPro" id="IPR004776">
    <property type="entry name" value="Mem_transp_PIN-like"/>
</dbReference>
<protein>
    <recommendedName>
        <fullName evidence="9">Auxin efflux carrier</fullName>
    </recommendedName>
</protein>
<feature type="compositionally biased region" description="Polar residues" evidence="5">
    <location>
        <begin position="312"/>
        <end position="333"/>
    </location>
</feature>
<feature type="compositionally biased region" description="Polar residues" evidence="5">
    <location>
        <begin position="381"/>
        <end position="390"/>
    </location>
</feature>
<feature type="region of interest" description="Disordered" evidence="5">
    <location>
        <begin position="312"/>
        <end position="413"/>
    </location>
</feature>
<feature type="transmembrane region" description="Helical" evidence="6">
    <location>
        <begin position="488"/>
        <end position="512"/>
    </location>
</feature>
<dbReference type="PANTHER" id="PTHR31794">
    <property type="entry name" value="AUXIN EFFLUX TRANSPORTER FAMILY PROTEIN (EUROFUNG)"/>
    <property type="match status" value="1"/>
</dbReference>
<dbReference type="EMBL" id="JAAAXW010000087">
    <property type="protein sequence ID" value="KAF9544626.1"/>
    <property type="molecule type" value="Genomic_DNA"/>
</dbReference>
<dbReference type="AlphaFoldDB" id="A0A9P6F7A2"/>
<name>A0A9P6F7A2_9FUNG</name>
<evidence type="ECO:0000256" key="3">
    <source>
        <dbReference type="ARBA" id="ARBA00022989"/>
    </source>
</evidence>
<evidence type="ECO:0000256" key="2">
    <source>
        <dbReference type="ARBA" id="ARBA00022692"/>
    </source>
</evidence>
<dbReference type="Pfam" id="PF03547">
    <property type="entry name" value="Mem_trans"/>
    <property type="match status" value="2"/>
</dbReference>
<dbReference type="GO" id="GO:0016020">
    <property type="term" value="C:membrane"/>
    <property type="evidence" value="ECO:0007669"/>
    <property type="project" value="UniProtKB-SubCell"/>
</dbReference>
<feature type="compositionally biased region" description="Basic and acidic residues" evidence="5">
    <location>
        <begin position="401"/>
        <end position="413"/>
    </location>
</feature>
<dbReference type="PANTHER" id="PTHR31794:SF2">
    <property type="entry name" value="AUXIN EFFLUX TRANSPORTER FAMILY PROTEIN (EUROFUNG)"/>
    <property type="match status" value="1"/>
</dbReference>
<feature type="compositionally biased region" description="Low complexity" evidence="5">
    <location>
        <begin position="356"/>
        <end position="375"/>
    </location>
</feature>
<evidence type="ECO:0000256" key="4">
    <source>
        <dbReference type="ARBA" id="ARBA00023136"/>
    </source>
</evidence>
<comment type="subcellular location">
    <subcellularLocation>
        <location evidence="1">Membrane</location>
        <topology evidence="1">Multi-pass membrane protein</topology>
    </subcellularLocation>
</comment>
<dbReference type="GO" id="GO:0005783">
    <property type="term" value="C:endoplasmic reticulum"/>
    <property type="evidence" value="ECO:0007669"/>
    <property type="project" value="TreeGrafter"/>
</dbReference>
<accession>A0A9P6F7A2</accession>
<keyword evidence="3 6" id="KW-1133">Transmembrane helix</keyword>
<evidence type="ECO:0000313" key="8">
    <source>
        <dbReference type="Proteomes" id="UP000723463"/>
    </source>
</evidence>
<feature type="transmembrane region" description="Helical" evidence="6">
    <location>
        <begin position="419"/>
        <end position="442"/>
    </location>
</feature>
<comment type="caution">
    <text evidence="7">The sequence shown here is derived from an EMBL/GenBank/DDBJ whole genome shotgun (WGS) entry which is preliminary data.</text>
</comment>
<reference evidence="7" key="1">
    <citation type="journal article" date="2020" name="Fungal Divers.">
        <title>Resolving the Mortierellaceae phylogeny through synthesis of multi-gene phylogenetics and phylogenomics.</title>
        <authorList>
            <person name="Vandepol N."/>
            <person name="Liber J."/>
            <person name="Desiro A."/>
            <person name="Na H."/>
            <person name="Kennedy M."/>
            <person name="Barry K."/>
            <person name="Grigoriev I.V."/>
            <person name="Miller A.N."/>
            <person name="O'Donnell K."/>
            <person name="Stajich J.E."/>
            <person name="Bonito G."/>
        </authorList>
    </citation>
    <scope>NUCLEOTIDE SEQUENCE</scope>
    <source>
        <strain evidence="7">NRRL 2591</strain>
    </source>
</reference>
<keyword evidence="8" id="KW-1185">Reference proteome</keyword>
<evidence type="ECO:0008006" key="9">
    <source>
        <dbReference type="Google" id="ProtNLM"/>
    </source>
</evidence>
<feature type="transmembrane region" description="Helical" evidence="6">
    <location>
        <begin position="46"/>
        <end position="66"/>
    </location>
</feature>
<organism evidence="7 8">
    <name type="scientific">Mortierella hygrophila</name>
    <dbReference type="NCBI Taxonomy" id="979708"/>
    <lineage>
        <taxon>Eukaryota</taxon>
        <taxon>Fungi</taxon>
        <taxon>Fungi incertae sedis</taxon>
        <taxon>Mucoromycota</taxon>
        <taxon>Mortierellomycotina</taxon>
        <taxon>Mortierellomycetes</taxon>
        <taxon>Mortierellales</taxon>
        <taxon>Mortierellaceae</taxon>
        <taxon>Mortierella</taxon>
    </lineage>
</organism>